<gene>
    <name evidence="1" type="ORF">F9C07_2283138</name>
</gene>
<dbReference type="AlphaFoldDB" id="A0A7U2MTQ4"/>
<dbReference type="EMBL" id="CP044618">
    <property type="protein sequence ID" value="QRD89734.1"/>
    <property type="molecule type" value="Genomic_DNA"/>
</dbReference>
<evidence type="ECO:0000313" key="2">
    <source>
        <dbReference type="Proteomes" id="UP000596276"/>
    </source>
</evidence>
<dbReference type="VEuPathDB" id="FungiDB:F9C07_2283138"/>
<organism evidence="1 2">
    <name type="scientific">Aspergillus flavus (strain ATCC 200026 / FGSC A1120 / IAM 13836 / NRRL 3357 / JCM 12722 / SRRC 167)</name>
    <dbReference type="NCBI Taxonomy" id="332952"/>
    <lineage>
        <taxon>Eukaryota</taxon>
        <taxon>Fungi</taxon>
        <taxon>Dikarya</taxon>
        <taxon>Ascomycota</taxon>
        <taxon>Pezizomycotina</taxon>
        <taxon>Eurotiomycetes</taxon>
        <taxon>Eurotiomycetidae</taxon>
        <taxon>Eurotiales</taxon>
        <taxon>Aspergillaceae</taxon>
        <taxon>Aspergillus</taxon>
        <taxon>Aspergillus subgen. Circumdati</taxon>
    </lineage>
</organism>
<evidence type="ECO:0000313" key="1">
    <source>
        <dbReference type="EMBL" id="QRD89734.1"/>
    </source>
</evidence>
<keyword evidence="2" id="KW-1185">Reference proteome</keyword>
<name>A0A7U2MTQ4_ASPFN</name>
<protein>
    <submittedName>
        <fullName evidence="1">Uncharacterized protein</fullName>
    </submittedName>
</protein>
<reference evidence="2" key="1">
    <citation type="journal article" date="2021" name="G3 (Bethesda)">
        <title>Chromosome assembled and annotated genome sequence of Aspergillus flavus NRRL 3357.</title>
        <authorList>
            <person name="Skerker J.M."/>
            <person name="Pianalto K.M."/>
            <person name="Mondo S.J."/>
            <person name="Yang K."/>
            <person name="Arkin A.P."/>
            <person name="Keller N.P."/>
            <person name="Grigoriev I.V."/>
            <person name="Louise Glass N.L."/>
        </authorList>
    </citation>
    <scope>NUCLEOTIDE SEQUENCE [LARGE SCALE GENOMIC DNA]</scope>
    <source>
        <strain evidence="2">ATCC 200026 / FGSC A1120 / IAM 13836 / NRRL 3357 / JCM 12722 / SRRC 167</strain>
    </source>
</reference>
<proteinExistence type="predicted"/>
<accession>A0A7U2MTQ4</accession>
<sequence>MGLLVVIYPATSTAASQAFKQPGSHQVYYYCAAYFPSPPLLSLFPLCDPTSCLDLLTHHSINSSKMAKSKAVTSKLAVQERLPDLNVLKCLFIEDAVSSV</sequence>
<dbReference type="OMA" id="YYCAAYF"/>
<dbReference type="Proteomes" id="UP000596276">
    <property type="component" value="Chromosome 4"/>
</dbReference>